<dbReference type="GO" id="GO:0019005">
    <property type="term" value="C:SCF ubiquitin ligase complex"/>
    <property type="evidence" value="ECO:0007669"/>
    <property type="project" value="TreeGrafter"/>
</dbReference>
<keyword evidence="2" id="KW-1185">Reference proteome</keyword>
<dbReference type="InterPro" id="IPR001611">
    <property type="entry name" value="Leu-rich_rpt"/>
</dbReference>
<evidence type="ECO:0000313" key="2">
    <source>
        <dbReference type="Proteomes" id="UP000193642"/>
    </source>
</evidence>
<dbReference type="GO" id="GO:0031146">
    <property type="term" value="P:SCF-dependent proteasomal ubiquitin-dependent protein catabolic process"/>
    <property type="evidence" value="ECO:0007669"/>
    <property type="project" value="TreeGrafter"/>
</dbReference>
<accession>A0A1Y2CFF4</accession>
<dbReference type="InterPro" id="IPR006553">
    <property type="entry name" value="Leu-rich_rpt_Cys-con_subtyp"/>
</dbReference>
<dbReference type="Gene3D" id="3.80.10.10">
    <property type="entry name" value="Ribonuclease Inhibitor"/>
    <property type="match status" value="2"/>
</dbReference>
<dbReference type="AlphaFoldDB" id="A0A1Y2CFF4"/>
<dbReference type="Pfam" id="PF13516">
    <property type="entry name" value="LRR_6"/>
    <property type="match status" value="1"/>
</dbReference>
<dbReference type="PANTHER" id="PTHR13318:SF190">
    <property type="entry name" value="PARTNER OF PAIRED, ISOFORM B"/>
    <property type="match status" value="1"/>
</dbReference>
<proteinExistence type="predicted"/>
<dbReference type="InterPro" id="IPR032675">
    <property type="entry name" value="LRR_dom_sf"/>
</dbReference>
<comment type="caution">
    <text evidence="1">The sequence shown here is derived from an EMBL/GenBank/DDBJ whole genome shotgun (WGS) entry which is preliminary data.</text>
</comment>
<reference evidence="1 2" key="1">
    <citation type="submission" date="2016-07" db="EMBL/GenBank/DDBJ databases">
        <title>Pervasive Adenine N6-methylation of Active Genes in Fungi.</title>
        <authorList>
            <consortium name="DOE Joint Genome Institute"/>
            <person name="Mondo S.J."/>
            <person name="Dannebaum R.O."/>
            <person name="Kuo R.C."/>
            <person name="Labutti K."/>
            <person name="Haridas S."/>
            <person name="Kuo A."/>
            <person name="Salamov A."/>
            <person name="Ahrendt S.R."/>
            <person name="Lipzen A."/>
            <person name="Sullivan W."/>
            <person name="Andreopoulos W.B."/>
            <person name="Clum A."/>
            <person name="Lindquist E."/>
            <person name="Daum C."/>
            <person name="Ramamoorthy G.K."/>
            <person name="Gryganskyi A."/>
            <person name="Culley D."/>
            <person name="Magnuson J.K."/>
            <person name="James T.Y."/>
            <person name="O'Malley M.A."/>
            <person name="Stajich J.E."/>
            <person name="Spatafora J.W."/>
            <person name="Visel A."/>
            <person name="Grigoriev I.V."/>
        </authorList>
    </citation>
    <scope>NUCLEOTIDE SEQUENCE [LARGE SCALE GENOMIC DNA]</scope>
    <source>
        <strain evidence="1 2">JEL800</strain>
    </source>
</reference>
<name>A0A1Y2CFF4_9FUNG</name>
<gene>
    <name evidence="1" type="ORF">BCR33DRAFT_716302</name>
</gene>
<protein>
    <submittedName>
        <fullName evidence="1">RNI-like protein</fullName>
    </submittedName>
</protein>
<dbReference type="PANTHER" id="PTHR13318">
    <property type="entry name" value="PARTNER OF PAIRED, ISOFORM B-RELATED"/>
    <property type="match status" value="1"/>
</dbReference>
<sequence>MRAPPSLLSLPPELLDLVLRLCTDASLVRVGATSRRLFLLAARVRWTAPLPLLSAAAKRNVCAGVVVARLSACAPLVARLAFPEPSPAQMLLVFAAGRVFAELVELDLGGLDQFAVTDYHISLITRVAPRLRSLLIPDCVSCTDVSLRTLANFHNIAAFTHLSLDRCCEMSDDGLIPLLQKMPNLLYLSLNLVPLATPAVTYAIASTCSKLETLIWQIATVALQAELNEMDVWRHMERVELAGDCFSVVPTLRKQEKIPKSTWKFKSLKLNGLAAITDKSLLALTTGIIMNPSDFIAINTVKSGPKVDMQVLELSNLINISNTSFAALSLSLYPNTLKHLDLSRSTFPAEIHQEVAASLSTLFKSQHFINTLNLSGGLSGAITDHVCTAIAANLSNLENLDMSECHAITDDGTSQIASSCRSLKTINWKGCTPITDLTIESFFSPTSPPASLHLSSLLTTTKLHTLKLSGCHKITDKTLTSLTSASPHPSLKLLCFSGCANLSPLRINSLTNTLPFLESINLYSLPNVSNQCIQELSRACPRIVSLVVSKCPVGDAAALAIAKGCKRIHTLYMSFLTAPVGESLTDVGVSAIIEECPSLKLLDVSRCEGLTDKAFCVGSGEVGVQVLVLRACQGVTGAGVEWFVKTRGRRLLTVDVVGCVGISGVERERVRELVEGR</sequence>
<dbReference type="OrthoDB" id="10257471at2759"/>
<dbReference type="SMART" id="SM00367">
    <property type="entry name" value="LRR_CC"/>
    <property type="match status" value="8"/>
</dbReference>
<dbReference type="Proteomes" id="UP000193642">
    <property type="component" value="Unassembled WGS sequence"/>
</dbReference>
<dbReference type="STRING" id="329046.A0A1Y2CFF4"/>
<evidence type="ECO:0000313" key="1">
    <source>
        <dbReference type="EMBL" id="ORY45656.1"/>
    </source>
</evidence>
<dbReference type="EMBL" id="MCGO01000019">
    <property type="protein sequence ID" value="ORY45656.1"/>
    <property type="molecule type" value="Genomic_DNA"/>
</dbReference>
<organism evidence="1 2">
    <name type="scientific">Rhizoclosmatium globosum</name>
    <dbReference type="NCBI Taxonomy" id="329046"/>
    <lineage>
        <taxon>Eukaryota</taxon>
        <taxon>Fungi</taxon>
        <taxon>Fungi incertae sedis</taxon>
        <taxon>Chytridiomycota</taxon>
        <taxon>Chytridiomycota incertae sedis</taxon>
        <taxon>Chytridiomycetes</taxon>
        <taxon>Chytridiales</taxon>
        <taxon>Chytriomycetaceae</taxon>
        <taxon>Rhizoclosmatium</taxon>
    </lineage>
</organism>
<dbReference type="SUPFAM" id="SSF52047">
    <property type="entry name" value="RNI-like"/>
    <property type="match status" value="2"/>
</dbReference>